<dbReference type="STRING" id="1469647.BC351_09410"/>
<keyword evidence="4" id="KW-1185">Reference proteome</keyword>
<evidence type="ECO:0000259" key="2">
    <source>
        <dbReference type="Pfam" id="PF01370"/>
    </source>
</evidence>
<reference evidence="4" key="1">
    <citation type="submission" date="2016-07" db="EMBL/GenBank/DDBJ databases">
        <authorList>
            <person name="Florea S."/>
            <person name="Webb J.S."/>
            <person name="Jaromczyk J."/>
            <person name="Schardl C.L."/>
        </authorList>
    </citation>
    <scope>NUCLEOTIDE SEQUENCE [LARGE SCALE GENOMIC DNA]</scope>
    <source>
        <strain evidence="4">CY1</strain>
    </source>
</reference>
<accession>A0A1V4HAF2</accession>
<comment type="caution">
    <text evidence="3">The sequence shown here is derived from an EMBL/GenBank/DDBJ whole genome shotgun (WGS) entry which is preliminary data.</text>
</comment>
<dbReference type="RefSeq" id="WP_079419244.1">
    <property type="nucleotide sequence ID" value="NZ_MBTG01000045.1"/>
</dbReference>
<dbReference type="PANTHER" id="PTHR43000">
    <property type="entry name" value="DTDP-D-GLUCOSE 4,6-DEHYDRATASE-RELATED"/>
    <property type="match status" value="1"/>
</dbReference>
<feature type="domain" description="NAD-dependent epimerase/dehydratase" evidence="2">
    <location>
        <begin position="4"/>
        <end position="229"/>
    </location>
</feature>
<evidence type="ECO:0000313" key="4">
    <source>
        <dbReference type="Proteomes" id="UP000190626"/>
    </source>
</evidence>
<dbReference type="EMBL" id="MBTG01000045">
    <property type="protein sequence ID" value="OPH48659.1"/>
    <property type="molecule type" value="Genomic_DNA"/>
</dbReference>
<protein>
    <submittedName>
        <fullName evidence="3">UDP-glucose 4-epimerase</fullName>
    </submittedName>
</protein>
<dbReference type="Gene3D" id="3.90.25.10">
    <property type="entry name" value="UDP-galactose 4-epimerase, domain 1"/>
    <property type="match status" value="1"/>
</dbReference>
<name>A0A1V4HAF2_9BACL</name>
<dbReference type="Pfam" id="PF01370">
    <property type="entry name" value="Epimerase"/>
    <property type="match status" value="1"/>
</dbReference>
<comment type="similarity">
    <text evidence="1">Belongs to the NAD(P)-dependent epimerase/dehydratase family.</text>
</comment>
<dbReference type="OrthoDB" id="9771073at2"/>
<dbReference type="SUPFAM" id="SSF51735">
    <property type="entry name" value="NAD(P)-binding Rossmann-fold domains"/>
    <property type="match status" value="1"/>
</dbReference>
<organism evidence="3 4">
    <name type="scientific">Paenibacillus ferrarius</name>
    <dbReference type="NCBI Taxonomy" id="1469647"/>
    <lineage>
        <taxon>Bacteria</taxon>
        <taxon>Bacillati</taxon>
        <taxon>Bacillota</taxon>
        <taxon>Bacilli</taxon>
        <taxon>Bacillales</taxon>
        <taxon>Paenibacillaceae</taxon>
        <taxon>Paenibacillus</taxon>
    </lineage>
</organism>
<evidence type="ECO:0000256" key="1">
    <source>
        <dbReference type="ARBA" id="ARBA00007637"/>
    </source>
</evidence>
<dbReference type="Proteomes" id="UP000190626">
    <property type="component" value="Unassembled WGS sequence"/>
</dbReference>
<evidence type="ECO:0000313" key="3">
    <source>
        <dbReference type="EMBL" id="OPH48659.1"/>
    </source>
</evidence>
<dbReference type="Gene3D" id="3.40.50.720">
    <property type="entry name" value="NAD(P)-binding Rossmann-like Domain"/>
    <property type="match status" value="1"/>
</dbReference>
<gene>
    <name evidence="3" type="ORF">BC351_09410</name>
</gene>
<proteinExistence type="inferred from homology"/>
<dbReference type="InterPro" id="IPR036291">
    <property type="entry name" value="NAD(P)-bd_dom_sf"/>
</dbReference>
<dbReference type="AlphaFoldDB" id="A0A1V4HAF2"/>
<sequence length="304" mass="33314">MKAVVTGGAGFIGSHLVDDLLAQHYEVHVIDNLSSGKPTNIHPDAILHVEDISHEQIKPLLASIQPDVVFHLAAQADVQRSIANPGQDAYINLIGTIHLLEASRDAGVSKFIFASTSAVYGDLQRETLTETDPTSPISYYGLSKFAAESYIRVFHQFHGLPYTILRFGNVYGPRQTPKGEGGVVAVFMDRILKETALTLHGDGEQTRDFVYVKDVVRANLAAIHHGNGETLHVSTSSPTSVKELAKLLLHYHGSELPILHALARDGDIKHSCLDNRKALALLSWKPHYDIRSGLLETYQISTNS</sequence>
<dbReference type="InterPro" id="IPR001509">
    <property type="entry name" value="Epimerase_deHydtase"/>
</dbReference>